<dbReference type="PANTHER" id="PTHR21344">
    <property type="entry name" value="RAL GTPASE-ACTIVATING PROTEIN SUBUNIT BETA"/>
    <property type="match status" value="1"/>
</dbReference>
<dbReference type="Pfam" id="PF20412">
    <property type="entry name" value="RALGAPB_N"/>
    <property type="match status" value="1"/>
</dbReference>
<dbReference type="GO" id="GO:0005096">
    <property type="term" value="F:GTPase activator activity"/>
    <property type="evidence" value="ECO:0007669"/>
    <property type="project" value="InterPro"/>
</dbReference>
<evidence type="ECO:0000259" key="1">
    <source>
        <dbReference type="Pfam" id="PF20412"/>
    </source>
</evidence>
<proteinExistence type="predicted"/>
<feature type="domain" description="Ral GTPase-activating protein subunit alpha/beta N-terminal" evidence="1">
    <location>
        <begin position="134"/>
        <end position="179"/>
    </location>
</feature>
<sequence>MYSEWRSLQLVVQSDQGHLSVLHSYPTTVGTEVANAVVKPLGTAVSPVATENILKTDKEVKWTMEVLCYGLTLPLEGDTVKLCVDVYTDWMMALVSPRDSMPTPVVKEPNMYVQTILKHLYNVFVPRPEQHSLNHIRLCQQVLTAVQKLARESVSMVRETWEVLLLFLLRINDTLLAAPTVGGVATGVRSLLSHAAILEDSEGNAGQLETPPSGCRAVSRVACALTSRLDSHQLKLGFRAENGFIQFVPEREFCCDQ</sequence>
<dbReference type="Proteomes" id="UP000518266">
    <property type="component" value="Unassembled WGS sequence"/>
</dbReference>
<keyword evidence="3" id="KW-1185">Reference proteome</keyword>
<dbReference type="InterPro" id="IPR039930">
    <property type="entry name" value="RALGAPB"/>
</dbReference>
<dbReference type="OrthoDB" id="8800704at2759"/>
<protein>
    <recommendedName>
        <fullName evidence="1">Ral GTPase-activating protein subunit alpha/beta N-terminal domain-containing protein</fullName>
    </recommendedName>
</protein>
<reference evidence="2 3" key="1">
    <citation type="submission" date="2020-03" db="EMBL/GenBank/DDBJ databases">
        <title>Dissostichus mawsoni Genome sequencing and assembly.</title>
        <authorList>
            <person name="Park H."/>
        </authorList>
    </citation>
    <scope>NUCLEOTIDE SEQUENCE [LARGE SCALE GENOMIC DNA]</scope>
    <source>
        <strain evidence="2">DM0001</strain>
        <tissue evidence="2">Muscle</tissue>
    </source>
</reference>
<evidence type="ECO:0000313" key="3">
    <source>
        <dbReference type="Proteomes" id="UP000518266"/>
    </source>
</evidence>
<dbReference type="EMBL" id="JAAKFY010000002">
    <property type="protein sequence ID" value="KAF3860068.1"/>
    <property type="molecule type" value="Genomic_DNA"/>
</dbReference>
<comment type="caution">
    <text evidence="2">The sequence shown here is derived from an EMBL/GenBank/DDBJ whole genome shotgun (WGS) entry which is preliminary data.</text>
</comment>
<dbReference type="PANTHER" id="PTHR21344:SF1">
    <property type="entry name" value="RAL GTPASE-ACTIVATING PROTEIN SUBUNIT BETA"/>
    <property type="match status" value="1"/>
</dbReference>
<dbReference type="AlphaFoldDB" id="A0A7J5ZI37"/>
<evidence type="ECO:0000313" key="2">
    <source>
        <dbReference type="EMBL" id="KAF3860068.1"/>
    </source>
</evidence>
<dbReference type="InterPro" id="IPR046859">
    <property type="entry name" value="RGPA/RALGAPB_N"/>
</dbReference>
<accession>A0A7J5ZI37</accession>
<gene>
    <name evidence="2" type="ORF">F7725_000323</name>
</gene>
<organism evidence="2 3">
    <name type="scientific">Dissostichus mawsoni</name>
    <name type="common">Antarctic cod</name>
    <dbReference type="NCBI Taxonomy" id="36200"/>
    <lineage>
        <taxon>Eukaryota</taxon>
        <taxon>Metazoa</taxon>
        <taxon>Chordata</taxon>
        <taxon>Craniata</taxon>
        <taxon>Vertebrata</taxon>
        <taxon>Euteleostomi</taxon>
        <taxon>Actinopterygii</taxon>
        <taxon>Neopterygii</taxon>
        <taxon>Teleostei</taxon>
        <taxon>Neoteleostei</taxon>
        <taxon>Acanthomorphata</taxon>
        <taxon>Eupercaria</taxon>
        <taxon>Perciformes</taxon>
        <taxon>Notothenioidei</taxon>
        <taxon>Nototheniidae</taxon>
        <taxon>Dissostichus</taxon>
    </lineage>
</organism>
<name>A0A7J5ZI37_DISMA</name>